<evidence type="ECO:0000256" key="2">
    <source>
        <dbReference type="ARBA" id="ARBA00022793"/>
    </source>
</evidence>
<gene>
    <name evidence="4" type="ORF">SAMN05444320_102737</name>
</gene>
<proteinExistence type="inferred from homology"/>
<comment type="similarity">
    <text evidence="1">Belongs to the group II decarboxylase family.</text>
</comment>
<dbReference type="SUPFAM" id="SSF53383">
    <property type="entry name" value="PLP-dependent transferases"/>
    <property type="match status" value="1"/>
</dbReference>
<dbReference type="InterPro" id="IPR051151">
    <property type="entry name" value="Group_II_Decarboxylase"/>
</dbReference>
<keyword evidence="2" id="KW-0456">Lyase</keyword>
<keyword evidence="2" id="KW-0210">Decarboxylase</keyword>
<dbReference type="STRING" id="2017.SAMN05444320_102737"/>
<feature type="region of interest" description="Disordered" evidence="3">
    <location>
        <begin position="521"/>
        <end position="546"/>
    </location>
</feature>
<name>A0A1M4ZH56_STRHI</name>
<dbReference type="PANTHER" id="PTHR46101:SF18">
    <property type="entry name" value="HISTIDINE DECARBOXYLASE"/>
    <property type="match status" value="1"/>
</dbReference>
<dbReference type="EMBL" id="FQVN01000002">
    <property type="protein sequence ID" value="SHF17373.1"/>
    <property type="molecule type" value="Genomic_DNA"/>
</dbReference>
<dbReference type="OrthoDB" id="3335676at2"/>
<dbReference type="PANTHER" id="PTHR46101">
    <property type="match status" value="1"/>
</dbReference>
<protein>
    <submittedName>
        <fullName evidence="4">Histidine decarboxylase</fullName>
    </submittedName>
</protein>
<evidence type="ECO:0000313" key="5">
    <source>
        <dbReference type="Proteomes" id="UP000184501"/>
    </source>
</evidence>
<evidence type="ECO:0000256" key="1">
    <source>
        <dbReference type="ARBA" id="ARBA00009533"/>
    </source>
</evidence>
<sequence>MSTVEDRSASVLAHSLRHGLRLGDNPFVLPAGGVDDGRRRAILTTLTDHFAAKLRVLQGSRSDRGVDYQADLGVLLNFPFAYIGDPFEESDFAPYLKAVEREVVDYFARLWHAGPRSDDVTDKDAYWGYVLTMGSSEGILYALWAARDHLSGKSLVSDVDDHGSPVWMWVQDTPPDGAENAYSPVAFHSADSHYSISKALRVLGIPTFYEVGSERYPEANPLAPGQPWPTEAPCQGGAFGSGRVDVGKLVALVEFFAGKGHPILLVLNYFTSFKGAYDDVEEICARLRPVFARHGLDRRAVRHGLDANGGDLTDERTGYWVHVDGAMGGMSAAFLRRAAEQGRAVERDADGRPLRFPRFDFEVPEVCSIVSSGHKYTESPWPSGILLTKRGLHMTPHCQPDATSVGDTTFGGSRSALVPIALWDFLASNSEQDQVDQAVHVWERAREVERTLRELGPEWDVRRNAWSPMVWFRKPPQEIVNECWLLTAELREAAETREYACFNAAMHTGPERLARLVERMAQATPEPPRSNAPNAPARRADGHGPVRRLAMVPLHRRCL</sequence>
<evidence type="ECO:0000256" key="3">
    <source>
        <dbReference type="SAM" id="MobiDB-lite"/>
    </source>
</evidence>
<dbReference type="RefSeq" id="WP_073480905.1">
    <property type="nucleotide sequence ID" value="NZ_FQVN01000002.1"/>
</dbReference>
<dbReference type="InterPro" id="IPR015421">
    <property type="entry name" value="PyrdxlP-dep_Trfase_major"/>
</dbReference>
<evidence type="ECO:0000313" key="4">
    <source>
        <dbReference type="EMBL" id="SHF17373.1"/>
    </source>
</evidence>
<keyword evidence="5" id="KW-1185">Reference proteome</keyword>
<organism evidence="4 5">
    <name type="scientific">Streptoalloteichus hindustanus</name>
    <dbReference type="NCBI Taxonomy" id="2017"/>
    <lineage>
        <taxon>Bacteria</taxon>
        <taxon>Bacillati</taxon>
        <taxon>Actinomycetota</taxon>
        <taxon>Actinomycetes</taxon>
        <taxon>Pseudonocardiales</taxon>
        <taxon>Pseudonocardiaceae</taxon>
        <taxon>Streptoalloteichus</taxon>
    </lineage>
</organism>
<dbReference type="Gene3D" id="3.40.640.10">
    <property type="entry name" value="Type I PLP-dependent aspartate aminotransferase-like (Major domain)"/>
    <property type="match status" value="1"/>
</dbReference>
<dbReference type="Proteomes" id="UP000184501">
    <property type="component" value="Unassembled WGS sequence"/>
</dbReference>
<dbReference type="GO" id="GO:0016831">
    <property type="term" value="F:carboxy-lyase activity"/>
    <property type="evidence" value="ECO:0007669"/>
    <property type="project" value="UniProtKB-KW"/>
</dbReference>
<reference evidence="4 5" key="1">
    <citation type="submission" date="2016-11" db="EMBL/GenBank/DDBJ databases">
        <authorList>
            <person name="Jaros S."/>
            <person name="Januszkiewicz K."/>
            <person name="Wedrychowicz H."/>
        </authorList>
    </citation>
    <scope>NUCLEOTIDE SEQUENCE [LARGE SCALE GENOMIC DNA]</scope>
    <source>
        <strain evidence="4 5">DSM 44523</strain>
    </source>
</reference>
<accession>A0A1M4ZH56</accession>
<dbReference type="InterPro" id="IPR015424">
    <property type="entry name" value="PyrdxlP-dep_Trfase"/>
</dbReference>
<dbReference type="AlphaFoldDB" id="A0A1M4ZH56"/>